<feature type="compositionally biased region" description="Basic and acidic residues" evidence="1">
    <location>
        <begin position="361"/>
        <end position="408"/>
    </location>
</feature>
<dbReference type="EMBL" id="CP055901">
    <property type="protein sequence ID" value="QKX59918.1"/>
    <property type="molecule type" value="Genomic_DNA"/>
</dbReference>
<dbReference type="SUPFAM" id="SSF69848">
    <property type="entry name" value="LCCL domain"/>
    <property type="match status" value="1"/>
</dbReference>
<dbReference type="RefSeq" id="XP_035346095.1">
    <property type="nucleotide sequence ID" value="XM_035490202.1"/>
</dbReference>
<evidence type="ECO:0008006" key="4">
    <source>
        <dbReference type="Google" id="ProtNLM"/>
    </source>
</evidence>
<keyword evidence="3" id="KW-1185">Reference proteome</keyword>
<organism evidence="2 3">
    <name type="scientific">Talaromyces rugulosus</name>
    <name type="common">Penicillium rugulosum</name>
    <dbReference type="NCBI Taxonomy" id="121627"/>
    <lineage>
        <taxon>Eukaryota</taxon>
        <taxon>Fungi</taxon>
        <taxon>Dikarya</taxon>
        <taxon>Ascomycota</taxon>
        <taxon>Pezizomycotina</taxon>
        <taxon>Eurotiomycetes</taxon>
        <taxon>Eurotiomycetidae</taxon>
        <taxon>Eurotiales</taxon>
        <taxon>Trichocomaceae</taxon>
        <taxon>Talaromyces</taxon>
        <taxon>Talaromyces sect. Islandici</taxon>
    </lineage>
</organism>
<evidence type="ECO:0000313" key="3">
    <source>
        <dbReference type="Proteomes" id="UP000509510"/>
    </source>
</evidence>
<feature type="region of interest" description="Disordered" evidence="1">
    <location>
        <begin position="614"/>
        <end position="773"/>
    </location>
</feature>
<dbReference type="InterPro" id="IPR036609">
    <property type="entry name" value="LCCL_sf"/>
</dbReference>
<feature type="compositionally biased region" description="Polar residues" evidence="1">
    <location>
        <begin position="277"/>
        <end position="286"/>
    </location>
</feature>
<feature type="compositionally biased region" description="Basic and acidic residues" evidence="1">
    <location>
        <begin position="630"/>
        <end position="647"/>
    </location>
</feature>
<dbReference type="Proteomes" id="UP000509510">
    <property type="component" value="Chromosome IV"/>
</dbReference>
<feature type="compositionally biased region" description="Pro residues" evidence="1">
    <location>
        <begin position="134"/>
        <end position="143"/>
    </location>
</feature>
<reference evidence="3" key="1">
    <citation type="submission" date="2020-06" db="EMBL/GenBank/DDBJ databases">
        <title>A chromosome-scale genome assembly of Talaromyces rugulosus W13939.</title>
        <authorList>
            <person name="Wang B."/>
            <person name="Guo L."/>
            <person name="Ye K."/>
            <person name="Wang L."/>
        </authorList>
    </citation>
    <scope>NUCLEOTIDE SEQUENCE [LARGE SCALE GENOMIC DNA]</scope>
    <source>
        <strain evidence="3">W13939</strain>
    </source>
</reference>
<feature type="region of interest" description="Disordered" evidence="1">
    <location>
        <begin position="1"/>
        <end position="265"/>
    </location>
</feature>
<feature type="region of interest" description="Disordered" evidence="1">
    <location>
        <begin position="277"/>
        <end position="555"/>
    </location>
</feature>
<feature type="compositionally biased region" description="Polar residues" evidence="1">
    <location>
        <begin position="302"/>
        <end position="313"/>
    </location>
</feature>
<feature type="compositionally biased region" description="Low complexity" evidence="1">
    <location>
        <begin position="728"/>
        <end position="742"/>
    </location>
</feature>
<accession>A0A7H8R1Q0</accession>
<evidence type="ECO:0000256" key="1">
    <source>
        <dbReference type="SAM" id="MobiDB-lite"/>
    </source>
</evidence>
<feature type="compositionally biased region" description="Basic and acidic residues" evidence="1">
    <location>
        <begin position="542"/>
        <end position="554"/>
    </location>
</feature>
<feature type="compositionally biased region" description="Polar residues" evidence="1">
    <location>
        <begin position="11"/>
        <end position="29"/>
    </location>
</feature>
<feature type="compositionally biased region" description="Low complexity" evidence="1">
    <location>
        <begin position="254"/>
        <end position="263"/>
    </location>
</feature>
<feature type="compositionally biased region" description="Low complexity" evidence="1">
    <location>
        <begin position="194"/>
        <end position="208"/>
    </location>
</feature>
<dbReference type="Pfam" id="PF08642">
    <property type="entry name" value="Rxt3"/>
    <property type="match status" value="1"/>
</dbReference>
<sequence>MDHQRPPPPFSRSSLFNTAPQSTRQYGSEQQQQQQQQQSRQDGRTHPSYNALHHPETESSRTTSSFGYGPPSFASDMRPRSRPLSPMRFGAMRSAASSPEKQNGAAAKESSSALYHDGPTEPSTSGLGFNRRQMPPPSPPQPYPSRSLPGTSSQPAHPLPRDSASAPLHRPGSSMSISSMLGGSDPDRLAREAPPSIFSRPSMSSSSPFGTTRTPGGAMSPPTAPARPASSVEHSLLRRSRTPDKQYSKDRPSSKSSSNSISSDAFKFVFGRAPLSQYSEKASRPQGSPPSSEPPLTHSRQHSLGGQRASSQPIHEEQRGPGYSPRSRILGEGLLGSTQRPASYADHDNRPIQRYGGIYSDRAREEQTAREREREREREKEREKERERNRERERERERERSSFNELDNKGTVGSLHGRYGVPFSEREPDRLQSHAPWEINRSQPGSPENRRFGGSESGSGFGFGAIQSYTKSLGSQLGTSRVSQPPPQHSGVSLQSRQDQPTPPPHDNPFHHKPTPGRPISVTSIPSGNQQPTSAPGSSTNDEQRRKGSDDLMQHRSFLGINADGRRAGRASPLPQAVQGAQAQIIGPAGESGIKGELGRVFAGIGSGVGTGISGSVGSGHSTPMTASPFKRESLPGHPESVDDSKFGRGASSTNGRKRSAKDEDVQFEAGEQSLDGRTTSSSRGSSRRGRHVHHHHHHHHHHRHKNEEEGATQRTPSGPASILGRYAPAETAAAPTSAPPSAHHHHHHHHHHHGSRPAVSAANTAPVPPPREVHTVVNIKPLLKSIAHLPRHHLGSTLYAPRIGVPSSNSGESRKFGYTSTPVPIPRFEGKENCTFTVRVPRYRIDTGHREEICARRALWGTGVYTDDSDPVAAAIHSGYIRGEWGDNVDISMLDLEVKDGYNHVPPADGDESSTGNKRVPPVFEDNKDLHITLLILPRLEKYEPSLMFGLKSRLWDGSHDGMSFKVERIEWVDEGSTRGEERSGAARRKRLQNMMQSGRICTGPSLLRMRGGATGGVRPEKDIGASTAAASATVQPV</sequence>
<feature type="compositionally biased region" description="Pro residues" evidence="1">
    <location>
        <begin position="1"/>
        <end position="10"/>
    </location>
</feature>
<feature type="compositionally biased region" description="Basic residues" evidence="1">
    <location>
        <begin position="686"/>
        <end position="705"/>
    </location>
</feature>
<feature type="compositionally biased region" description="Polar residues" evidence="1">
    <location>
        <begin position="467"/>
        <end position="483"/>
    </location>
</feature>
<proteinExistence type="predicted"/>
<feature type="compositionally biased region" description="Low complexity" evidence="1">
    <location>
        <begin position="172"/>
        <end position="184"/>
    </location>
</feature>
<dbReference type="KEGG" id="trg:TRUGW13939_07060"/>
<feature type="compositionally biased region" description="Polar residues" evidence="1">
    <location>
        <begin position="490"/>
        <end position="500"/>
    </location>
</feature>
<feature type="compositionally biased region" description="Basic and acidic residues" evidence="1">
    <location>
        <begin position="241"/>
        <end position="253"/>
    </location>
</feature>
<evidence type="ECO:0000313" key="2">
    <source>
        <dbReference type="EMBL" id="QKX59918.1"/>
    </source>
</evidence>
<feature type="compositionally biased region" description="Low complexity" evidence="1">
    <location>
        <begin position="218"/>
        <end position="231"/>
    </location>
</feature>
<feature type="compositionally biased region" description="Polar residues" evidence="1">
    <location>
        <begin position="521"/>
        <end position="541"/>
    </location>
</feature>
<gene>
    <name evidence="2" type="ORF">TRUGW13939_07060</name>
</gene>
<dbReference type="GeneID" id="55994553"/>
<dbReference type="AlphaFoldDB" id="A0A7H8R1Q0"/>
<dbReference type="InterPro" id="IPR013951">
    <property type="entry name" value="Rxt3"/>
</dbReference>
<dbReference type="Gene3D" id="2.170.130.20">
    <property type="entry name" value="LCCL-like domain"/>
    <property type="match status" value="1"/>
</dbReference>
<dbReference type="OrthoDB" id="3596986at2759"/>
<feature type="compositionally biased region" description="Basic residues" evidence="1">
    <location>
        <begin position="743"/>
        <end position="756"/>
    </location>
</feature>
<name>A0A7H8R1Q0_TALRU</name>
<protein>
    <recommendedName>
        <fullName evidence="4">Rxt3-domain-containing protein</fullName>
    </recommendedName>
</protein>